<dbReference type="GO" id="GO:1902201">
    <property type="term" value="P:negative regulation of bacterial-type flagellum-dependent cell motility"/>
    <property type="evidence" value="ECO:0007669"/>
    <property type="project" value="TreeGrafter"/>
</dbReference>
<dbReference type="GO" id="GO:0005886">
    <property type="term" value="C:plasma membrane"/>
    <property type="evidence" value="ECO:0007669"/>
    <property type="project" value="TreeGrafter"/>
</dbReference>
<evidence type="ECO:0000259" key="6">
    <source>
        <dbReference type="PROSITE" id="PS50887"/>
    </source>
</evidence>
<dbReference type="Proteomes" id="UP000031631">
    <property type="component" value="Chromosome"/>
</dbReference>
<keyword evidence="4" id="KW-0175">Coiled coil</keyword>
<feature type="coiled-coil region" evidence="4">
    <location>
        <begin position="333"/>
        <end position="382"/>
    </location>
</feature>
<organism evidence="7 8">
    <name type="scientific">Thiolapillus brandeum</name>
    <dbReference type="NCBI Taxonomy" id="1076588"/>
    <lineage>
        <taxon>Bacteria</taxon>
        <taxon>Pseudomonadati</taxon>
        <taxon>Pseudomonadota</taxon>
        <taxon>Gammaproteobacteria</taxon>
        <taxon>Chromatiales</taxon>
        <taxon>Sedimenticolaceae</taxon>
        <taxon>Thiolapillus</taxon>
    </lineage>
</organism>
<protein>
    <recommendedName>
        <fullName evidence="2">diguanylate cyclase</fullName>
        <ecNumber evidence="2">2.7.7.65</ecNumber>
    </recommendedName>
</protein>
<dbReference type="GO" id="GO:0043709">
    <property type="term" value="P:cell adhesion involved in single-species biofilm formation"/>
    <property type="evidence" value="ECO:0007669"/>
    <property type="project" value="TreeGrafter"/>
</dbReference>
<evidence type="ECO:0000256" key="4">
    <source>
        <dbReference type="SAM" id="Coils"/>
    </source>
</evidence>
<dbReference type="Pfam" id="PF20975">
    <property type="entry name" value="DGCcoil"/>
    <property type="match status" value="1"/>
</dbReference>
<gene>
    <name evidence="7" type="ORF">TBH_C1358</name>
</gene>
<dbReference type="EMBL" id="AP012273">
    <property type="protein sequence ID" value="BAO44281.1"/>
    <property type="molecule type" value="Genomic_DNA"/>
</dbReference>
<dbReference type="CDD" id="cd01949">
    <property type="entry name" value="GGDEF"/>
    <property type="match status" value="1"/>
</dbReference>
<dbReference type="SUPFAM" id="SSF55073">
    <property type="entry name" value="Nucleotide cyclase"/>
    <property type="match status" value="1"/>
</dbReference>
<name>A0A7U6GIJ3_9GAMM</name>
<accession>A0A7U6GIJ3</accession>
<dbReference type="PANTHER" id="PTHR45138:SF9">
    <property type="entry name" value="DIGUANYLATE CYCLASE DGCM-RELATED"/>
    <property type="match status" value="1"/>
</dbReference>
<evidence type="ECO:0000256" key="5">
    <source>
        <dbReference type="SAM" id="MobiDB-lite"/>
    </source>
</evidence>
<dbReference type="OrthoDB" id="9812260at2"/>
<dbReference type="FunFam" id="3.30.70.270:FF:000001">
    <property type="entry name" value="Diguanylate cyclase domain protein"/>
    <property type="match status" value="1"/>
</dbReference>
<feature type="domain" description="GGDEF" evidence="6">
    <location>
        <begin position="413"/>
        <end position="543"/>
    </location>
</feature>
<dbReference type="PROSITE" id="PS50887">
    <property type="entry name" value="GGDEF"/>
    <property type="match status" value="1"/>
</dbReference>
<reference evidence="7 8" key="1">
    <citation type="journal article" date="2014" name="PLoS ONE">
        <title>Physiological and genomic features of a novel sulfur-oxidizing gammaproteobacterium belonging to a previously uncultivated symbiotic lineage isolated from a hydrothermal vent.</title>
        <authorList>
            <person name="Nunoura T."/>
            <person name="Takaki Y."/>
            <person name="Kazama H."/>
            <person name="Kakuta J."/>
            <person name="Shimamura S."/>
            <person name="Makita H."/>
            <person name="Hirai M."/>
            <person name="Miyazaki M."/>
            <person name="Takai K."/>
        </authorList>
    </citation>
    <scope>NUCLEOTIDE SEQUENCE [LARGE SCALE GENOMIC DNA]</scope>
    <source>
        <strain evidence="7 8">Hiromi1</strain>
    </source>
</reference>
<evidence type="ECO:0000256" key="2">
    <source>
        <dbReference type="ARBA" id="ARBA00012528"/>
    </source>
</evidence>
<evidence type="ECO:0000256" key="3">
    <source>
        <dbReference type="ARBA" id="ARBA00034247"/>
    </source>
</evidence>
<evidence type="ECO:0000256" key="1">
    <source>
        <dbReference type="ARBA" id="ARBA00001946"/>
    </source>
</evidence>
<dbReference type="SMART" id="SM00267">
    <property type="entry name" value="GGDEF"/>
    <property type="match status" value="1"/>
</dbReference>
<dbReference type="InterPro" id="IPR000160">
    <property type="entry name" value="GGDEF_dom"/>
</dbReference>
<dbReference type="Pfam" id="PF00990">
    <property type="entry name" value="GGDEF"/>
    <property type="match status" value="1"/>
</dbReference>
<keyword evidence="8" id="KW-1185">Reference proteome</keyword>
<sequence>MSRPMSRTNKNRKAANRQVISLEISPVPREPEQDQSTQDDIQYFQEILTRLTFAANGWDKELDHLLIPLQKQLRSSSSLPDLKEISEKLYLFLVQAKKNKPALNEQIGEVLSGFLERLSIPPKLQGSFQEALKSTSKARTNEEIAMALEACLPVLNEALQSRGQKPVPEAPRPKGLFSSLFKGGERNEEPGNGDSDLLAEIQEKLLKLLDDLCTPTELEDQVDDLKEILEDNFRLENIAQVIAGISRLVHDIRGAVNRERRGLEDFLEQLMTRLSLIDSTLAETNESNHLIYECHHQLEENIEEQACSIESQATTATDLGQLKLLLKDRVTAIRNHMEEYRCQEKELIQAAEEKAERLAQRLNELETETDELRKKVSTHSLQALTDTLTGIPNRYAYEEKLNHEYNRWKRYHQPLSLMVVDIDNFKHINDKYGHRAGDKALRIIANQLQKMTRKTDLIARYGGDEFVLLLPETTAKGAMHIAEKLLDTIQTCAFHFRDKKVTITISCGISEFRDGDTPADAFERADQALYKSKHKGRNQSHAG</sequence>
<dbReference type="InterPro" id="IPR029787">
    <property type="entry name" value="Nucleotide_cyclase"/>
</dbReference>
<dbReference type="PANTHER" id="PTHR45138">
    <property type="entry name" value="REGULATORY COMPONENTS OF SENSORY TRANSDUCTION SYSTEM"/>
    <property type="match status" value="1"/>
</dbReference>
<dbReference type="NCBIfam" id="TIGR00254">
    <property type="entry name" value="GGDEF"/>
    <property type="match status" value="1"/>
</dbReference>
<evidence type="ECO:0000313" key="7">
    <source>
        <dbReference type="EMBL" id="BAO44281.1"/>
    </source>
</evidence>
<dbReference type="InterPro" id="IPR050469">
    <property type="entry name" value="Diguanylate_Cyclase"/>
</dbReference>
<dbReference type="Gene3D" id="3.30.70.270">
    <property type="match status" value="1"/>
</dbReference>
<dbReference type="InterPro" id="IPR048516">
    <property type="entry name" value="DGCcoil"/>
</dbReference>
<comment type="cofactor">
    <cofactor evidence="1">
        <name>Mg(2+)</name>
        <dbReference type="ChEBI" id="CHEBI:18420"/>
    </cofactor>
</comment>
<dbReference type="AlphaFoldDB" id="A0A7U6GIJ3"/>
<comment type="catalytic activity">
    <reaction evidence="3">
        <text>2 GTP = 3',3'-c-di-GMP + 2 diphosphate</text>
        <dbReference type="Rhea" id="RHEA:24898"/>
        <dbReference type="ChEBI" id="CHEBI:33019"/>
        <dbReference type="ChEBI" id="CHEBI:37565"/>
        <dbReference type="ChEBI" id="CHEBI:58805"/>
        <dbReference type="EC" id="2.7.7.65"/>
    </reaction>
</comment>
<dbReference type="EC" id="2.7.7.65" evidence="2"/>
<dbReference type="GO" id="GO:0052621">
    <property type="term" value="F:diguanylate cyclase activity"/>
    <property type="evidence" value="ECO:0007669"/>
    <property type="project" value="UniProtKB-EC"/>
</dbReference>
<proteinExistence type="predicted"/>
<dbReference type="InterPro" id="IPR043128">
    <property type="entry name" value="Rev_trsase/Diguanyl_cyclase"/>
</dbReference>
<evidence type="ECO:0000313" key="8">
    <source>
        <dbReference type="Proteomes" id="UP000031631"/>
    </source>
</evidence>
<dbReference type="KEGG" id="tbn:TBH_C1358"/>
<feature type="region of interest" description="Disordered" evidence="5">
    <location>
        <begin position="1"/>
        <end position="37"/>
    </location>
</feature>